<evidence type="ECO:0000256" key="3">
    <source>
        <dbReference type="ARBA" id="ARBA00022989"/>
    </source>
</evidence>
<evidence type="ECO:0000256" key="4">
    <source>
        <dbReference type="ARBA" id="ARBA00023136"/>
    </source>
</evidence>
<keyword evidence="5 7" id="KW-0456">Lyase</keyword>
<protein>
    <recommendedName>
        <fullName evidence="7">Endolytic murein transglycosylase</fullName>
        <ecNumber evidence="7">4.2.2.29</ecNumber>
    </recommendedName>
    <alternativeName>
        <fullName evidence="7">Peptidoglycan lytic transglycosylase</fullName>
    </alternativeName>
    <alternativeName>
        <fullName evidence="7">Peptidoglycan polymerization terminase</fullName>
    </alternativeName>
</protein>
<dbReference type="InterPro" id="IPR003770">
    <property type="entry name" value="MLTG-like"/>
</dbReference>
<evidence type="ECO:0000256" key="5">
    <source>
        <dbReference type="ARBA" id="ARBA00023239"/>
    </source>
</evidence>
<dbReference type="Gene3D" id="3.30.1490.480">
    <property type="entry name" value="Endolytic murein transglycosylase"/>
    <property type="match status" value="1"/>
</dbReference>
<dbReference type="EC" id="4.2.2.29" evidence="7"/>
<keyword evidence="4 7" id="KW-0472">Membrane</keyword>
<proteinExistence type="inferred from homology"/>
<comment type="caution">
    <text evidence="9">The sequence shown here is derived from an EMBL/GenBank/DDBJ whole genome shotgun (WGS) entry which is preliminary data.</text>
</comment>
<dbReference type="NCBIfam" id="TIGR00247">
    <property type="entry name" value="endolytic transglycosylase MltG"/>
    <property type="match status" value="1"/>
</dbReference>
<evidence type="ECO:0000256" key="2">
    <source>
        <dbReference type="ARBA" id="ARBA00022692"/>
    </source>
</evidence>
<keyword evidence="1 7" id="KW-1003">Cell membrane</keyword>
<keyword evidence="2 7" id="KW-0812">Transmembrane</keyword>
<keyword evidence="6 7" id="KW-0961">Cell wall biogenesis/degradation</keyword>
<gene>
    <name evidence="7 9" type="primary">mltG</name>
    <name evidence="9" type="ORF">V8P97_03735</name>
</gene>
<feature type="compositionally biased region" description="Basic residues" evidence="8">
    <location>
        <begin position="30"/>
        <end position="40"/>
    </location>
</feature>
<evidence type="ECO:0000313" key="10">
    <source>
        <dbReference type="Proteomes" id="UP001373159"/>
    </source>
</evidence>
<dbReference type="PANTHER" id="PTHR30518">
    <property type="entry name" value="ENDOLYTIC MUREIN TRANSGLYCOSYLASE"/>
    <property type="match status" value="1"/>
</dbReference>
<dbReference type="HAMAP" id="MF_02065">
    <property type="entry name" value="MltG"/>
    <property type="match status" value="1"/>
</dbReference>
<comment type="similarity">
    <text evidence="7">Belongs to the transglycosylase MltG family.</text>
</comment>
<dbReference type="EMBL" id="JBANBB010000001">
    <property type="protein sequence ID" value="MEK0306580.1"/>
    <property type="molecule type" value="Genomic_DNA"/>
</dbReference>
<sequence length="394" mass="43268">MVEDLDDFFEDRGQWEGPSGSDMDLPPRPPRSRREIRRNRKSRKRRNLLKVLLSALLAIALILGVSYLVSRIHRQGPIIGSSRDVADDYPGPGETPIEFSVDTGQSAQQIGANLEKAGIVASQRAFVQSVNGQQLADKLFPGTFELKTRMKASDVVAILTDPSKAGGFLEVRSGDRARDVIARAARLSGVGQGDFDAIVSSGGRGILPSEAGGHFEGWFEPGRYDVKKLGSADKILRSMVERRTAKLDLLGVPEGEDRQRILNVASITEAEVNKAEYYAKVVRVIDNRLGRGMPLGMDSTVAYSNNVTALKLTNAMLQNSQDPYNTRIRKGLPPTPIGSAGDDAIQAAMNPESGDWLYFVTVNMDTGETRFSTDKAQFDEDVKLYKQWESNHRG</sequence>
<feature type="transmembrane region" description="Helical" evidence="7">
    <location>
        <begin position="47"/>
        <end position="69"/>
    </location>
</feature>
<reference evidence="9 10" key="1">
    <citation type="submission" date="2024-02" db="EMBL/GenBank/DDBJ databases">
        <title>Bifidobacterium honeyensis sp. nov., isolated from the comb honey.</title>
        <authorList>
            <person name="Liu W."/>
            <person name="Li Y."/>
        </authorList>
    </citation>
    <scope>NUCLEOTIDE SEQUENCE [LARGE SCALE GENOMIC DNA]</scope>
    <source>
        <strain evidence="9 10">IMAU50988</strain>
    </source>
</reference>
<evidence type="ECO:0000256" key="7">
    <source>
        <dbReference type="HAMAP-Rule" id="MF_02065"/>
    </source>
</evidence>
<comment type="catalytic activity">
    <reaction evidence="7">
        <text>a peptidoglycan chain = a peptidoglycan chain with N-acetyl-1,6-anhydromuramyl-[peptide] at the reducing end + a peptidoglycan chain with N-acetylglucosamine at the non-reducing end.</text>
        <dbReference type="EC" id="4.2.2.29"/>
    </reaction>
</comment>
<comment type="function">
    <text evidence="7">Functions as a peptidoglycan terminase that cleaves nascent peptidoglycan strands endolytically to terminate their elongation.</text>
</comment>
<evidence type="ECO:0000256" key="1">
    <source>
        <dbReference type="ARBA" id="ARBA00022475"/>
    </source>
</evidence>
<evidence type="ECO:0000256" key="6">
    <source>
        <dbReference type="ARBA" id="ARBA00023316"/>
    </source>
</evidence>
<organism evidence="9 10">
    <name type="scientific">Bifidobacterium favimelis</name>
    <dbReference type="NCBI Taxonomy" id="3122979"/>
    <lineage>
        <taxon>Bacteria</taxon>
        <taxon>Bacillati</taxon>
        <taxon>Actinomycetota</taxon>
        <taxon>Actinomycetes</taxon>
        <taxon>Bifidobacteriales</taxon>
        <taxon>Bifidobacteriaceae</taxon>
        <taxon>Bifidobacterium</taxon>
    </lineage>
</organism>
<evidence type="ECO:0000313" key="9">
    <source>
        <dbReference type="EMBL" id="MEK0306580.1"/>
    </source>
</evidence>
<evidence type="ECO:0000256" key="8">
    <source>
        <dbReference type="SAM" id="MobiDB-lite"/>
    </source>
</evidence>
<keyword evidence="3 7" id="KW-1133">Transmembrane helix</keyword>
<accession>A0ABU8ZMV4</accession>
<keyword evidence="10" id="KW-1185">Reference proteome</keyword>
<dbReference type="Pfam" id="PF02618">
    <property type="entry name" value="YceG"/>
    <property type="match status" value="1"/>
</dbReference>
<dbReference type="Proteomes" id="UP001373159">
    <property type="component" value="Unassembled WGS sequence"/>
</dbReference>
<dbReference type="PANTHER" id="PTHR30518:SF2">
    <property type="entry name" value="ENDOLYTIC MUREIN TRANSGLYCOSYLASE"/>
    <property type="match status" value="1"/>
</dbReference>
<comment type="subcellular location">
    <subcellularLocation>
        <location evidence="7">Cell membrane</location>
        <topology evidence="7">Single-pass membrane protein</topology>
    </subcellularLocation>
</comment>
<feature type="region of interest" description="Disordered" evidence="8">
    <location>
        <begin position="1"/>
        <end position="40"/>
    </location>
</feature>
<dbReference type="RefSeq" id="WP_340469118.1">
    <property type="nucleotide sequence ID" value="NZ_JBANBB010000001.1"/>
</dbReference>
<name>A0ABU8ZMV4_9BIFI</name>
<feature type="site" description="Important for catalytic activity" evidence="7">
    <location>
        <position position="271"/>
    </location>
</feature>